<dbReference type="AlphaFoldDB" id="A0A1D1V378"/>
<evidence type="ECO:0000313" key="1">
    <source>
        <dbReference type="EMBL" id="GAU92918.1"/>
    </source>
</evidence>
<keyword evidence="2" id="KW-1185">Reference proteome</keyword>
<accession>A0A1D1V378</accession>
<gene>
    <name evidence="1" type="primary">RvY_04933</name>
    <name evidence="1" type="synonym">RvY_04933.1</name>
    <name evidence="1" type="ORF">RvY_04933-1</name>
</gene>
<name>A0A1D1V378_RAMVA</name>
<organism evidence="1 2">
    <name type="scientific">Ramazzottius varieornatus</name>
    <name type="common">Water bear</name>
    <name type="synonym">Tardigrade</name>
    <dbReference type="NCBI Taxonomy" id="947166"/>
    <lineage>
        <taxon>Eukaryota</taxon>
        <taxon>Metazoa</taxon>
        <taxon>Ecdysozoa</taxon>
        <taxon>Tardigrada</taxon>
        <taxon>Eutardigrada</taxon>
        <taxon>Parachela</taxon>
        <taxon>Hypsibioidea</taxon>
        <taxon>Ramazzottiidae</taxon>
        <taxon>Ramazzottius</taxon>
    </lineage>
</organism>
<dbReference type="Proteomes" id="UP000186922">
    <property type="component" value="Unassembled WGS sequence"/>
</dbReference>
<protein>
    <submittedName>
        <fullName evidence="1">Uncharacterized protein</fullName>
    </submittedName>
</protein>
<reference evidence="1 2" key="1">
    <citation type="journal article" date="2016" name="Nat. Commun.">
        <title>Extremotolerant tardigrade genome and improved radiotolerance of human cultured cells by tardigrade-unique protein.</title>
        <authorList>
            <person name="Hashimoto T."/>
            <person name="Horikawa D.D."/>
            <person name="Saito Y."/>
            <person name="Kuwahara H."/>
            <person name="Kozuka-Hata H."/>
            <person name="Shin-I T."/>
            <person name="Minakuchi Y."/>
            <person name="Ohishi K."/>
            <person name="Motoyama A."/>
            <person name="Aizu T."/>
            <person name="Enomoto A."/>
            <person name="Kondo K."/>
            <person name="Tanaka S."/>
            <person name="Hara Y."/>
            <person name="Koshikawa S."/>
            <person name="Sagara H."/>
            <person name="Miura T."/>
            <person name="Yokobori S."/>
            <person name="Miyagawa K."/>
            <person name="Suzuki Y."/>
            <person name="Kubo T."/>
            <person name="Oyama M."/>
            <person name="Kohara Y."/>
            <person name="Fujiyama A."/>
            <person name="Arakawa K."/>
            <person name="Katayama T."/>
            <person name="Toyoda A."/>
            <person name="Kunieda T."/>
        </authorList>
    </citation>
    <scope>NUCLEOTIDE SEQUENCE [LARGE SCALE GENOMIC DNA]</scope>
    <source>
        <strain evidence="1 2">YOKOZUNA-1</strain>
    </source>
</reference>
<proteinExistence type="predicted"/>
<comment type="caution">
    <text evidence="1">The sequence shown here is derived from an EMBL/GenBank/DDBJ whole genome shotgun (WGS) entry which is preliminary data.</text>
</comment>
<sequence length="111" mass="12496">MPRRTRTASPSIHSPLDVNIRLEKGFSPPNAVVDIDRVVLEPIVPSISAEESTTGSAHHRSFDREPPTRELPLLPCYRGSFMLFLTPRDIVDPGYSEYCIMRDDDAICSIR</sequence>
<dbReference type="EMBL" id="BDGG01000002">
    <property type="protein sequence ID" value="GAU92918.1"/>
    <property type="molecule type" value="Genomic_DNA"/>
</dbReference>
<evidence type="ECO:0000313" key="2">
    <source>
        <dbReference type="Proteomes" id="UP000186922"/>
    </source>
</evidence>